<feature type="signal peptide" evidence="3">
    <location>
        <begin position="1"/>
        <end position="26"/>
    </location>
</feature>
<proteinExistence type="predicted"/>
<accession>F6FV59</accession>
<evidence type="ECO:0008006" key="6">
    <source>
        <dbReference type="Google" id="ProtNLM"/>
    </source>
</evidence>
<gene>
    <name evidence="4" type="ordered locus">Isova_2798</name>
</gene>
<keyword evidence="2" id="KW-1133">Transmembrane helix</keyword>
<name>F6FV59_ISOV2</name>
<keyword evidence="5" id="KW-1185">Reference proteome</keyword>
<feature type="region of interest" description="Disordered" evidence="1">
    <location>
        <begin position="648"/>
        <end position="683"/>
    </location>
</feature>
<evidence type="ECO:0000256" key="2">
    <source>
        <dbReference type="SAM" id="Phobius"/>
    </source>
</evidence>
<organism evidence="5">
    <name type="scientific">Isoptericola variabilis (strain 225)</name>
    <dbReference type="NCBI Taxonomy" id="743718"/>
    <lineage>
        <taxon>Bacteria</taxon>
        <taxon>Bacillati</taxon>
        <taxon>Actinomycetota</taxon>
        <taxon>Actinomycetes</taxon>
        <taxon>Micrococcales</taxon>
        <taxon>Promicromonosporaceae</taxon>
        <taxon>Isoptericola</taxon>
    </lineage>
</organism>
<dbReference type="KEGG" id="iva:Isova_2798"/>
<dbReference type="eggNOG" id="COG0308">
    <property type="taxonomic scope" value="Bacteria"/>
</dbReference>
<feature type="transmembrane region" description="Helical" evidence="2">
    <location>
        <begin position="613"/>
        <end position="637"/>
    </location>
</feature>
<dbReference type="RefSeq" id="WP_013839877.1">
    <property type="nucleotide sequence ID" value="NC_015588.1"/>
</dbReference>
<dbReference type="Proteomes" id="UP000009236">
    <property type="component" value="Chromosome"/>
</dbReference>
<dbReference type="EMBL" id="CP002810">
    <property type="protein sequence ID" value="AEG45487.1"/>
    <property type="molecule type" value="Genomic_DNA"/>
</dbReference>
<keyword evidence="2" id="KW-0472">Membrane</keyword>
<reference evidence="4 5" key="1">
    <citation type="submission" date="2011-05" db="EMBL/GenBank/DDBJ databases">
        <title>Complete sequence of Isoptericola variabilis 225.</title>
        <authorList>
            <consortium name="US DOE Joint Genome Institute"/>
            <person name="Lucas S."/>
            <person name="Han J."/>
            <person name="Lapidus A."/>
            <person name="Cheng J.-F."/>
            <person name="Goodwin L."/>
            <person name="Pitluck S."/>
            <person name="Peters L."/>
            <person name="Mikhailova N."/>
            <person name="Zeytun A."/>
            <person name="Han C."/>
            <person name="Tapia R."/>
            <person name="Land M."/>
            <person name="Hauser L."/>
            <person name="Kyrpides N."/>
            <person name="Ivanova N."/>
            <person name="Pagani I."/>
            <person name="Siebers A."/>
            <person name="Allgaier M."/>
            <person name="Thelen M."/>
            <person name="Hugenholtz P."/>
            <person name="Gladden J."/>
            <person name="Woyke T."/>
        </authorList>
    </citation>
    <scope>NUCLEOTIDE SEQUENCE [LARGE SCALE GENOMIC DNA]</scope>
    <source>
        <strain evidence="5">225</strain>
    </source>
</reference>
<evidence type="ECO:0000256" key="3">
    <source>
        <dbReference type="SAM" id="SignalP"/>
    </source>
</evidence>
<dbReference type="HOGENOM" id="CLU_371658_0_0_11"/>
<dbReference type="AlphaFoldDB" id="F6FV59"/>
<evidence type="ECO:0000313" key="5">
    <source>
        <dbReference type="Proteomes" id="UP000009236"/>
    </source>
</evidence>
<sequence>MRRAVAGLLGAGVLGATLVAGPVATADEGLAEASHSRFVLDTADTVVEASVTVTIRNVTVDRHTAEGTYYSYYDSYGIPVPAGAKDVRAVSGGATLPVRLAPTEDPSTAVATASFSPLRSGQTRTIEWTYTIPGAPIRSEDYTRVGPGYLTFAAQGVGDPGEVTVEVVLPAAMSFDATSDVFTPARDGDTVTYTADESTEDGGIWAVVSARDAGAADEQQVEVGDVMLTLQSFPGDTEWLRFVGERVTTGLPVLEDVVGHPWPGGLETIREDVSPQVLGYAWFDHGADEIVIAEDLDDVVLFHELTHAWLNPDRLAGRWLYEGLTEVVAHRVVAATGGSGEPRGTPERDAPGALPLLEWEEFDGARVPEVEDYAYAASYTAVRELLGDLDDEAFTAVVAAAYAGESAYEEPGSTTANRGRTDWRRFLDLAEERAGVTDGTDVYRTWVVDDAARDQLDRRAEARQTYAALDGADGAWQPPLGLRRAMTDWEFDSAATIVGQELGTAPAEAARVQEAAEAAGLPVPEPVRAAYETAEADEEYGALQTLLPRAVEVIGAVGEAARATSGDRDALSALGAVLLRVDRSAADAREALADGELERAAALADTASQRAGWALWAGLGAVVLVVLLLAGAVLGVVRVGRRRRAVRVTPPAPAAGPATSAEPTPPADGYALSPESAQNGDKL</sequence>
<feature type="chain" id="PRO_5003334258" description="Peptidase M1 membrane alanine aminopeptidase" evidence="3">
    <location>
        <begin position="27"/>
        <end position="683"/>
    </location>
</feature>
<dbReference type="STRING" id="743718.Isova_2798"/>
<evidence type="ECO:0000313" key="4">
    <source>
        <dbReference type="EMBL" id="AEG45487.1"/>
    </source>
</evidence>
<keyword evidence="2" id="KW-0812">Transmembrane</keyword>
<protein>
    <recommendedName>
        <fullName evidence="6">Peptidase M1 membrane alanine aminopeptidase</fullName>
    </recommendedName>
</protein>
<keyword evidence="3" id="KW-0732">Signal</keyword>
<evidence type="ECO:0000256" key="1">
    <source>
        <dbReference type="SAM" id="MobiDB-lite"/>
    </source>
</evidence>